<evidence type="ECO:0000313" key="2">
    <source>
        <dbReference type="EMBL" id="GFO08332.1"/>
    </source>
</evidence>
<accession>A0AAV4AM35</accession>
<keyword evidence="3" id="KW-1185">Reference proteome</keyword>
<sequence>MDFLGETDAPYLSTTGKGTDHTPHHIEDDAALVAKARQEPVVGVVAAAKVAPQEPIPSSSVGLDAEDLDGESSNLVARWDTSVLAPPAQRRSPPVAAARLPVLAPPAQRQSPPVDAARLPVLASPAQHQSPPVDAARLPVLALQHNVGALLWLL</sequence>
<protein>
    <submittedName>
        <fullName evidence="2">Fibrous sheath cabyr-binding protein-like</fullName>
    </submittedName>
</protein>
<proteinExistence type="predicted"/>
<gene>
    <name evidence="2" type="ORF">PoB_003483700</name>
</gene>
<evidence type="ECO:0000313" key="3">
    <source>
        <dbReference type="Proteomes" id="UP000735302"/>
    </source>
</evidence>
<dbReference type="Proteomes" id="UP000735302">
    <property type="component" value="Unassembled WGS sequence"/>
</dbReference>
<comment type="caution">
    <text evidence="2">The sequence shown here is derived from an EMBL/GenBank/DDBJ whole genome shotgun (WGS) entry which is preliminary data.</text>
</comment>
<reference evidence="2 3" key="1">
    <citation type="journal article" date="2021" name="Elife">
        <title>Chloroplast acquisition without the gene transfer in kleptoplastic sea slugs, Plakobranchus ocellatus.</title>
        <authorList>
            <person name="Maeda T."/>
            <person name="Takahashi S."/>
            <person name="Yoshida T."/>
            <person name="Shimamura S."/>
            <person name="Takaki Y."/>
            <person name="Nagai Y."/>
            <person name="Toyoda A."/>
            <person name="Suzuki Y."/>
            <person name="Arimoto A."/>
            <person name="Ishii H."/>
            <person name="Satoh N."/>
            <person name="Nishiyama T."/>
            <person name="Hasebe M."/>
            <person name="Maruyama T."/>
            <person name="Minagawa J."/>
            <person name="Obokata J."/>
            <person name="Shigenobu S."/>
        </authorList>
    </citation>
    <scope>NUCLEOTIDE SEQUENCE [LARGE SCALE GENOMIC DNA]</scope>
</reference>
<feature type="region of interest" description="Disordered" evidence="1">
    <location>
        <begin position="1"/>
        <end position="24"/>
    </location>
</feature>
<dbReference type="AlphaFoldDB" id="A0AAV4AM35"/>
<name>A0AAV4AM35_9GAST</name>
<evidence type="ECO:0000256" key="1">
    <source>
        <dbReference type="SAM" id="MobiDB-lite"/>
    </source>
</evidence>
<dbReference type="EMBL" id="BLXT01003952">
    <property type="protein sequence ID" value="GFO08332.1"/>
    <property type="molecule type" value="Genomic_DNA"/>
</dbReference>
<organism evidence="2 3">
    <name type="scientific">Plakobranchus ocellatus</name>
    <dbReference type="NCBI Taxonomy" id="259542"/>
    <lineage>
        <taxon>Eukaryota</taxon>
        <taxon>Metazoa</taxon>
        <taxon>Spiralia</taxon>
        <taxon>Lophotrochozoa</taxon>
        <taxon>Mollusca</taxon>
        <taxon>Gastropoda</taxon>
        <taxon>Heterobranchia</taxon>
        <taxon>Euthyneura</taxon>
        <taxon>Panpulmonata</taxon>
        <taxon>Sacoglossa</taxon>
        <taxon>Placobranchoidea</taxon>
        <taxon>Plakobranchidae</taxon>
        <taxon>Plakobranchus</taxon>
    </lineage>
</organism>